<dbReference type="InterPro" id="IPR008978">
    <property type="entry name" value="HSP20-like_chaperone"/>
</dbReference>
<evidence type="ECO:0000256" key="6">
    <source>
        <dbReference type="SAM" id="MobiDB-lite"/>
    </source>
</evidence>
<dbReference type="Proteomes" id="UP000324022">
    <property type="component" value="Unassembled WGS sequence"/>
</dbReference>
<evidence type="ECO:0000256" key="4">
    <source>
        <dbReference type="ARBA" id="ARBA00022490"/>
    </source>
</evidence>
<dbReference type="PANTHER" id="PTHR21664:SF1">
    <property type="entry name" value="NUDC DOMAIN-CONTAINING PROTEIN 1"/>
    <property type="match status" value="1"/>
</dbReference>
<evidence type="ECO:0000259" key="7">
    <source>
        <dbReference type="PROSITE" id="PS51203"/>
    </source>
</evidence>
<feature type="domain" description="CS" evidence="7">
    <location>
        <begin position="371"/>
        <end position="504"/>
    </location>
</feature>
<accession>A0A5C3DVX3</accession>
<feature type="compositionally biased region" description="Polar residues" evidence="6">
    <location>
        <begin position="611"/>
        <end position="629"/>
    </location>
</feature>
<feature type="region of interest" description="Disordered" evidence="6">
    <location>
        <begin position="251"/>
        <end position="277"/>
    </location>
</feature>
<feature type="region of interest" description="Disordered" evidence="6">
    <location>
        <begin position="513"/>
        <end position="576"/>
    </location>
</feature>
<protein>
    <recommendedName>
        <fullName evidence="3">NudC domain-containing protein 1</fullName>
    </recommendedName>
</protein>
<keyword evidence="5" id="KW-0539">Nucleus</keyword>
<proteinExistence type="predicted"/>
<evidence type="ECO:0000256" key="1">
    <source>
        <dbReference type="ARBA" id="ARBA00004123"/>
    </source>
</evidence>
<dbReference type="GO" id="GO:0005737">
    <property type="term" value="C:cytoplasm"/>
    <property type="evidence" value="ECO:0007669"/>
    <property type="project" value="UniProtKB-SubCell"/>
</dbReference>
<dbReference type="InterPro" id="IPR037895">
    <property type="entry name" value="NUDCD1"/>
</dbReference>
<dbReference type="Gene3D" id="2.60.40.790">
    <property type="match status" value="1"/>
</dbReference>
<dbReference type="PANTHER" id="PTHR21664">
    <property type="entry name" value="CHRONIC MYELOGENOUS LEUKEMIA TUMOR ANTIGEN 66"/>
    <property type="match status" value="1"/>
</dbReference>
<keyword evidence="4" id="KW-0963">Cytoplasm</keyword>
<reference evidence="8 9" key="1">
    <citation type="submission" date="2018-03" db="EMBL/GenBank/DDBJ databases">
        <authorList>
            <person name="Guldener U."/>
        </authorList>
    </citation>
    <scope>NUCLEOTIDE SEQUENCE [LARGE SCALE GENOMIC DNA]</scope>
    <source>
        <strain evidence="8 9">NBRC100155</strain>
    </source>
</reference>
<comment type="subcellular location">
    <subcellularLocation>
        <location evidence="2">Cytoplasm</location>
    </subcellularLocation>
    <subcellularLocation>
        <location evidence="1">Nucleus</location>
    </subcellularLocation>
</comment>
<dbReference type="OrthoDB" id="428655at2759"/>
<dbReference type="AlphaFoldDB" id="A0A5C3DVX3"/>
<evidence type="ECO:0000313" key="8">
    <source>
        <dbReference type="EMBL" id="SPO21179.1"/>
    </source>
</evidence>
<dbReference type="GO" id="GO:0005634">
    <property type="term" value="C:nucleus"/>
    <property type="evidence" value="ECO:0007669"/>
    <property type="project" value="UniProtKB-SubCell"/>
</dbReference>
<evidence type="ECO:0000256" key="2">
    <source>
        <dbReference type="ARBA" id="ARBA00004496"/>
    </source>
</evidence>
<feature type="compositionally biased region" description="Basic and acidic residues" evidence="6">
    <location>
        <begin position="255"/>
        <end position="277"/>
    </location>
</feature>
<sequence length="857" mass="92218">MAYAQAHRLPLPSEAASSSRNRIEEINISFIVDQQKLGSSFEAYKLVQDDPSTSWARSYGLPSRPPRLVDLYQPQGESRKEGSLTFTGLGYKETKERALHQVLVPSAGCRTADEPFAAYIDENCFLVVLTYDAAKDKVVGHPVHRLDQGAIPSGSKFVEPLPSLASISSTEWLASSGGTLKLIKLQKVTLGKNAAVRWIGEVKARRKVPLGEDAVSGAAIKACKKVGGKIRVLVQRPKTVSTLEKAKEGMQGLGFHRDAQQQTEGSKEGRSEHSKTTFEVRLVEIDEDEATGQDSAEIIKTAKLLWTVQGEEPLLMAKLGEQVSILGAEAPFSSVEATPSDSAISSQPGIGEASSSLISTPHANVASRGRRRAPHFSWAQTGDTVTTAFTLPSWITKSHIRAHFSLSALSLSFTQEALTLLSTAASGAKIAEIDADAVNAAEEADDDLGNAARMIASGRYVSRSTWAEIDPTGSTWTLERTRGMSLLTLYLEKRHEGTRWMQVFADRTGTLASGRNRNYADAGTGDKSRTKLSFQQSRSEFERIATGNALESKDDEDGEEEEDDAEDNEDDVPETMDPSELISMLEGMQKYTVDEESAQQGNGYGMDRSGFESSSGHGQNGGTSLSLDQPSLLKDSLEEEDANVGRNFVVSSISHASGNKAQVRSSKDGEVTILATSLPGANLDNQFVVVKHDLDGPIFASSGEEWQHVATMPALAFVLASKRDAQRVHIHKRHGSREQEGDYVVLAFESAPQVTGSGGSSGSNNAAAGAGNLFLYYSPSSADAKQAQSRVVRLGATVSTNMTDSCMAEKEERSASGALLGVCSAHLPRSGTQSEEAIEEVLVCLCENRILLLRGLL</sequence>
<dbReference type="InterPro" id="IPR007052">
    <property type="entry name" value="CS_dom"/>
</dbReference>
<evidence type="ECO:0000256" key="3">
    <source>
        <dbReference type="ARBA" id="ARBA00018915"/>
    </source>
</evidence>
<evidence type="ECO:0000256" key="5">
    <source>
        <dbReference type="ARBA" id="ARBA00023242"/>
    </source>
</evidence>
<gene>
    <name evidence="8" type="ORF">UTRI_00656</name>
</gene>
<dbReference type="PROSITE" id="PS51203">
    <property type="entry name" value="CS"/>
    <property type="match status" value="1"/>
</dbReference>
<feature type="compositionally biased region" description="Acidic residues" evidence="6">
    <location>
        <begin position="553"/>
        <end position="574"/>
    </location>
</feature>
<organism evidence="8 9">
    <name type="scientific">Ustilago trichophora</name>
    <dbReference type="NCBI Taxonomy" id="86804"/>
    <lineage>
        <taxon>Eukaryota</taxon>
        <taxon>Fungi</taxon>
        <taxon>Dikarya</taxon>
        <taxon>Basidiomycota</taxon>
        <taxon>Ustilaginomycotina</taxon>
        <taxon>Ustilaginomycetes</taxon>
        <taxon>Ustilaginales</taxon>
        <taxon>Ustilaginaceae</taxon>
        <taxon>Ustilago</taxon>
    </lineage>
</organism>
<keyword evidence="9" id="KW-1185">Reference proteome</keyword>
<dbReference type="SUPFAM" id="SSF49764">
    <property type="entry name" value="HSP20-like chaperones"/>
    <property type="match status" value="1"/>
</dbReference>
<dbReference type="EMBL" id="OOIN01000002">
    <property type="protein sequence ID" value="SPO21179.1"/>
    <property type="molecule type" value="Genomic_DNA"/>
</dbReference>
<evidence type="ECO:0000313" key="9">
    <source>
        <dbReference type="Proteomes" id="UP000324022"/>
    </source>
</evidence>
<name>A0A5C3DVX3_9BASI</name>
<feature type="region of interest" description="Disordered" evidence="6">
    <location>
        <begin position="596"/>
        <end position="629"/>
    </location>
</feature>